<keyword evidence="4 12" id="KW-0597">Phosphoprotein</keyword>
<dbReference type="NCBIfam" id="NF001908">
    <property type="entry name" value="PRK00668.1"/>
    <property type="match status" value="1"/>
</dbReference>
<keyword evidence="17" id="KW-1185">Reference proteome</keyword>
<dbReference type="Gene3D" id="3.30.70.141">
    <property type="entry name" value="Nucleoside diphosphate kinase-like domain"/>
    <property type="match status" value="1"/>
</dbReference>
<dbReference type="GO" id="GO:0046872">
    <property type="term" value="F:metal ion binding"/>
    <property type="evidence" value="ECO:0007669"/>
    <property type="project" value="UniProtKB-KW"/>
</dbReference>
<sequence length="150" mass="17001">MALERTFAMIKPDAVKAGNIGHILTMIEKERFKIIYLQMLKLTEKSVRLFYAEHVEKPFFPSLLEFTLSGKVVAMVLEKENAIEDFRKLMGATDPKKAAKGTIRHTYGTEMPANAIHGSDSRESAKREITIFFGEFAAIPSSEKRNAKEY</sequence>
<keyword evidence="10 12" id="KW-0460">Magnesium</keyword>
<evidence type="ECO:0000256" key="4">
    <source>
        <dbReference type="ARBA" id="ARBA00022553"/>
    </source>
</evidence>
<dbReference type="InterPro" id="IPR034907">
    <property type="entry name" value="NDK-like_dom"/>
</dbReference>
<dbReference type="FunFam" id="3.30.70.141:FF:000003">
    <property type="entry name" value="Nucleoside diphosphate kinase"/>
    <property type="match status" value="1"/>
</dbReference>
<comment type="similarity">
    <text evidence="1 12 13 14">Belongs to the NDK family.</text>
</comment>
<dbReference type="RefSeq" id="WP_271434922.1">
    <property type="nucleotide sequence ID" value="NZ_CP073355.1"/>
</dbReference>
<dbReference type="GO" id="GO:0006241">
    <property type="term" value="P:CTP biosynthetic process"/>
    <property type="evidence" value="ECO:0007669"/>
    <property type="project" value="UniProtKB-UniRule"/>
</dbReference>
<evidence type="ECO:0000256" key="11">
    <source>
        <dbReference type="ARBA" id="ARBA00023080"/>
    </source>
</evidence>
<evidence type="ECO:0000313" key="16">
    <source>
        <dbReference type="EMBL" id="URA09788.1"/>
    </source>
</evidence>
<dbReference type="KEGG" id="taqu:KDW03_09915"/>
<dbReference type="GO" id="GO:0005524">
    <property type="term" value="F:ATP binding"/>
    <property type="evidence" value="ECO:0007669"/>
    <property type="project" value="UniProtKB-UniRule"/>
</dbReference>
<protein>
    <recommendedName>
        <fullName evidence="3 12">Nucleoside diphosphate kinase</fullName>
        <shortName evidence="12">NDK</shortName>
        <shortName evidence="12">NDP kinase</shortName>
        <ecNumber evidence="2 12">2.7.4.6</ecNumber>
    </recommendedName>
    <alternativeName>
        <fullName evidence="12">Nucleoside-2-P kinase</fullName>
    </alternativeName>
</protein>
<feature type="binding site" evidence="12 13">
    <location>
        <position position="104"/>
    </location>
    <ligand>
        <name>ATP</name>
        <dbReference type="ChEBI" id="CHEBI:30616"/>
    </ligand>
</feature>
<feature type="binding site" evidence="12 13">
    <location>
        <position position="59"/>
    </location>
    <ligand>
        <name>ATP</name>
        <dbReference type="ChEBI" id="CHEBI:30616"/>
    </ligand>
</feature>
<feature type="binding site" evidence="12 13">
    <location>
        <position position="11"/>
    </location>
    <ligand>
        <name>ATP</name>
        <dbReference type="ChEBI" id="CHEBI:30616"/>
    </ligand>
</feature>
<feature type="active site" description="Pros-phosphohistidine intermediate" evidence="12 13">
    <location>
        <position position="117"/>
    </location>
</feature>
<dbReference type="GO" id="GO:0004550">
    <property type="term" value="F:nucleoside diphosphate kinase activity"/>
    <property type="evidence" value="ECO:0007669"/>
    <property type="project" value="UniProtKB-UniRule"/>
</dbReference>
<evidence type="ECO:0000256" key="14">
    <source>
        <dbReference type="RuleBase" id="RU004011"/>
    </source>
</evidence>
<comment type="cofactor">
    <cofactor evidence="12">
        <name>Mg(2+)</name>
        <dbReference type="ChEBI" id="CHEBI:18420"/>
    </cofactor>
</comment>
<keyword evidence="7 12" id="KW-0547">Nucleotide-binding</keyword>
<proteinExistence type="inferred from homology"/>
<organism evidence="16 17">
    <name type="scientific">Thermospira aquatica</name>
    <dbReference type="NCBI Taxonomy" id="2828656"/>
    <lineage>
        <taxon>Bacteria</taxon>
        <taxon>Pseudomonadati</taxon>
        <taxon>Spirochaetota</taxon>
        <taxon>Spirochaetia</taxon>
        <taxon>Brevinematales</taxon>
        <taxon>Thermospiraceae</taxon>
        <taxon>Thermospira</taxon>
    </lineage>
</organism>
<dbReference type="CDD" id="cd04413">
    <property type="entry name" value="NDPk_I"/>
    <property type="match status" value="1"/>
</dbReference>
<dbReference type="EMBL" id="CP073355">
    <property type="protein sequence ID" value="URA09788.1"/>
    <property type="molecule type" value="Genomic_DNA"/>
</dbReference>
<evidence type="ECO:0000256" key="8">
    <source>
        <dbReference type="ARBA" id="ARBA00022777"/>
    </source>
</evidence>
<dbReference type="GO" id="GO:0005737">
    <property type="term" value="C:cytoplasm"/>
    <property type="evidence" value="ECO:0007669"/>
    <property type="project" value="UniProtKB-SubCell"/>
</dbReference>
<dbReference type="GO" id="GO:0006183">
    <property type="term" value="P:GTP biosynthetic process"/>
    <property type="evidence" value="ECO:0007669"/>
    <property type="project" value="UniProtKB-UniRule"/>
</dbReference>
<evidence type="ECO:0000259" key="15">
    <source>
        <dbReference type="SMART" id="SM00562"/>
    </source>
</evidence>
<dbReference type="GO" id="GO:0006228">
    <property type="term" value="P:UTP biosynthetic process"/>
    <property type="evidence" value="ECO:0007669"/>
    <property type="project" value="UniProtKB-UniRule"/>
</dbReference>
<evidence type="ECO:0000256" key="3">
    <source>
        <dbReference type="ARBA" id="ARBA00017632"/>
    </source>
</evidence>
<comment type="catalytic activity">
    <reaction evidence="12">
        <text>a ribonucleoside 5'-diphosphate + ATP = a ribonucleoside 5'-triphosphate + ADP</text>
        <dbReference type="Rhea" id="RHEA:18113"/>
        <dbReference type="ChEBI" id="CHEBI:30616"/>
        <dbReference type="ChEBI" id="CHEBI:57930"/>
        <dbReference type="ChEBI" id="CHEBI:61557"/>
        <dbReference type="ChEBI" id="CHEBI:456216"/>
        <dbReference type="EC" id="2.7.4.6"/>
    </reaction>
</comment>
<evidence type="ECO:0000256" key="9">
    <source>
        <dbReference type="ARBA" id="ARBA00022840"/>
    </source>
</evidence>
<evidence type="ECO:0000256" key="13">
    <source>
        <dbReference type="PROSITE-ProRule" id="PRU00706"/>
    </source>
</evidence>
<name>A0AAX3BC22_9SPIR</name>
<dbReference type="InterPro" id="IPR001564">
    <property type="entry name" value="Nucleoside_diP_kinase"/>
</dbReference>
<dbReference type="Proteomes" id="UP001056539">
    <property type="component" value="Chromosome"/>
</dbReference>
<evidence type="ECO:0000313" key="17">
    <source>
        <dbReference type="Proteomes" id="UP001056539"/>
    </source>
</evidence>
<dbReference type="PROSITE" id="PS51374">
    <property type="entry name" value="NDPK_LIKE"/>
    <property type="match status" value="1"/>
</dbReference>
<keyword evidence="11 12" id="KW-0546">Nucleotide metabolism</keyword>
<feature type="binding site" evidence="12 13">
    <location>
        <position position="87"/>
    </location>
    <ligand>
        <name>ATP</name>
        <dbReference type="ChEBI" id="CHEBI:30616"/>
    </ligand>
</feature>
<keyword evidence="5 12" id="KW-0808">Transferase</keyword>
<evidence type="ECO:0000256" key="1">
    <source>
        <dbReference type="ARBA" id="ARBA00008142"/>
    </source>
</evidence>
<feature type="binding site" evidence="12 13">
    <location>
        <position position="114"/>
    </location>
    <ligand>
        <name>ATP</name>
        <dbReference type="ChEBI" id="CHEBI:30616"/>
    </ligand>
</feature>
<gene>
    <name evidence="12 16" type="primary">ndk</name>
    <name evidence="16" type="ORF">KDW03_09915</name>
</gene>
<dbReference type="Pfam" id="PF00334">
    <property type="entry name" value="NDK"/>
    <property type="match status" value="1"/>
</dbReference>
<feature type="domain" description="Nucleoside diphosphate kinase-like" evidence="15">
    <location>
        <begin position="3"/>
        <end position="140"/>
    </location>
</feature>
<keyword evidence="6 12" id="KW-0479">Metal-binding</keyword>
<comment type="catalytic activity">
    <reaction evidence="12">
        <text>a 2'-deoxyribonucleoside 5'-diphosphate + ATP = a 2'-deoxyribonucleoside 5'-triphosphate + ADP</text>
        <dbReference type="Rhea" id="RHEA:44640"/>
        <dbReference type="ChEBI" id="CHEBI:30616"/>
        <dbReference type="ChEBI" id="CHEBI:61560"/>
        <dbReference type="ChEBI" id="CHEBI:73316"/>
        <dbReference type="ChEBI" id="CHEBI:456216"/>
        <dbReference type="EC" id="2.7.4.6"/>
    </reaction>
</comment>
<dbReference type="HAMAP" id="MF_00451">
    <property type="entry name" value="NDP_kinase"/>
    <property type="match status" value="1"/>
</dbReference>
<comment type="subunit">
    <text evidence="12">Homotetramer.</text>
</comment>
<dbReference type="InterPro" id="IPR036850">
    <property type="entry name" value="NDK-like_dom_sf"/>
</dbReference>
<reference evidence="16" key="2">
    <citation type="submission" date="2022-06" db="EMBL/GenBank/DDBJ databases">
        <title>Thermospira aquatica gen. nov., sp. nov.</title>
        <authorList>
            <person name="Ben Ali Gam Z."/>
            <person name="Labat M."/>
        </authorList>
    </citation>
    <scope>NUCLEOTIDE SEQUENCE</scope>
    <source>
        <strain evidence="16">F1F22</strain>
    </source>
</reference>
<evidence type="ECO:0000256" key="5">
    <source>
        <dbReference type="ARBA" id="ARBA00022679"/>
    </source>
</evidence>
<evidence type="ECO:0000256" key="6">
    <source>
        <dbReference type="ARBA" id="ARBA00022723"/>
    </source>
</evidence>
<dbReference type="PANTHER" id="PTHR46161:SF3">
    <property type="entry name" value="NUCLEOSIDE DIPHOSPHATE KINASE DDB_G0292928-RELATED"/>
    <property type="match status" value="1"/>
</dbReference>
<dbReference type="PANTHER" id="PTHR46161">
    <property type="entry name" value="NUCLEOSIDE DIPHOSPHATE KINASE"/>
    <property type="match status" value="1"/>
</dbReference>
<feature type="binding site" evidence="12 13">
    <location>
        <position position="93"/>
    </location>
    <ligand>
        <name>ATP</name>
        <dbReference type="ChEBI" id="CHEBI:30616"/>
    </ligand>
</feature>
<evidence type="ECO:0000256" key="12">
    <source>
        <dbReference type="HAMAP-Rule" id="MF_00451"/>
    </source>
</evidence>
<evidence type="ECO:0000256" key="7">
    <source>
        <dbReference type="ARBA" id="ARBA00022741"/>
    </source>
</evidence>
<dbReference type="SUPFAM" id="SSF54919">
    <property type="entry name" value="Nucleoside diphosphate kinase, NDK"/>
    <property type="match status" value="1"/>
</dbReference>
<keyword evidence="9 12" id="KW-0067">ATP-binding</keyword>
<keyword evidence="12" id="KW-0963">Cytoplasm</keyword>
<comment type="function">
    <text evidence="12">Major role in the synthesis of nucleoside triphosphates other than ATP. The ATP gamma phosphate is transferred to the NDP beta phosphate via a ping-pong mechanism, using a phosphorylated active-site intermediate.</text>
</comment>
<keyword evidence="8 12" id="KW-0418">Kinase</keyword>
<evidence type="ECO:0000256" key="2">
    <source>
        <dbReference type="ARBA" id="ARBA00012966"/>
    </source>
</evidence>
<accession>A0AAX3BC22</accession>
<dbReference type="EC" id="2.7.4.6" evidence="2 12"/>
<evidence type="ECO:0000256" key="10">
    <source>
        <dbReference type="ARBA" id="ARBA00022842"/>
    </source>
</evidence>
<reference evidence="16" key="1">
    <citation type="submission" date="2021-04" db="EMBL/GenBank/DDBJ databases">
        <authorList>
            <person name="Postec A."/>
        </authorList>
    </citation>
    <scope>NUCLEOTIDE SEQUENCE</scope>
    <source>
        <strain evidence="16">F1F22</strain>
    </source>
</reference>
<comment type="subcellular location">
    <subcellularLocation>
        <location evidence="12">Cytoplasm</location>
    </subcellularLocation>
</comment>
<dbReference type="AlphaFoldDB" id="A0AAX3BC22"/>
<dbReference type="PRINTS" id="PR01243">
    <property type="entry name" value="NUCDPKINASE"/>
</dbReference>
<dbReference type="SMART" id="SM00562">
    <property type="entry name" value="NDK"/>
    <property type="match status" value="1"/>
</dbReference>